<proteinExistence type="predicted"/>
<evidence type="ECO:0000313" key="2">
    <source>
        <dbReference type="EMBL" id="KAG2225765.1"/>
    </source>
</evidence>
<dbReference type="PANTHER" id="PTHR38926">
    <property type="entry name" value="F-BOX DOMAIN CONTAINING PROTEIN, EXPRESSED"/>
    <property type="match status" value="1"/>
</dbReference>
<comment type="caution">
    <text evidence="2">The sequence shown here is derived from an EMBL/GenBank/DDBJ whole genome shotgun (WGS) entry which is preliminary data.</text>
</comment>
<keyword evidence="3" id="KW-1185">Reference proteome</keyword>
<dbReference type="SUPFAM" id="SSF52047">
    <property type="entry name" value="RNI-like"/>
    <property type="match status" value="1"/>
</dbReference>
<dbReference type="SMART" id="SM00256">
    <property type="entry name" value="FBOX"/>
    <property type="match status" value="1"/>
</dbReference>
<feature type="domain" description="F-box" evidence="1">
    <location>
        <begin position="14"/>
        <end position="61"/>
    </location>
</feature>
<dbReference type="PROSITE" id="PS50181">
    <property type="entry name" value="FBOX"/>
    <property type="match status" value="1"/>
</dbReference>
<name>A0A8H7SBU0_9FUNG</name>
<dbReference type="Pfam" id="PF12937">
    <property type="entry name" value="F-box-like"/>
    <property type="match status" value="1"/>
</dbReference>
<dbReference type="InterPro" id="IPR001810">
    <property type="entry name" value="F-box_dom"/>
</dbReference>
<dbReference type="Gene3D" id="3.80.10.10">
    <property type="entry name" value="Ribonuclease Inhibitor"/>
    <property type="match status" value="1"/>
</dbReference>
<sequence length="516" mass="58903">MITNINTTVQITTTTQLPELPVEIQHSILNHLTFRECIQCTSVSRSWRFMVLNRQKMWECISTRDKHTIVPQLLAYKDHINGSFVKRIYINRFSNPKHWPMVVDFLTAQQCNAIKEGPAADSMDWQLTLPGGFVHLHLADLAIDITNSNDILINSASFFQALPKLEHLALSLENIADTGALLLPSSLQQYCPNLLSLVLSGSGDYNITARHKLQQKTKTTVINHGLCEGITSIILRNSWNTQLAPMASSLLYEFIQQSQTNLRLLDLTGADELFSHDMITYLIGHSFPMLTHLTLRWQPMTDSPNATLLHRFIIQAATQLKYLGLKCKHHFADDELLSALSDTAQLLQELELDYSELITSNGLQRFLKTMAHPNRTLRKIVFNGTPALNREILHIIATSESCIITEMAILHCRNVSIDDVEQFFNDMLVHKNSGDNNTECSIIMKNLELCFYHDKDPADFVNNNKKGREFLKKLDSVAKEWKFTLCSPVTTLIFGNYREEIITHDQFRKINRKKLL</sequence>
<dbReference type="EMBL" id="JAEPRB010000024">
    <property type="protein sequence ID" value="KAG2225765.1"/>
    <property type="molecule type" value="Genomic_DNA"/>
</dbReference>
<dbReference type="InterPro" id="IPR036047">
    <property type="entry name" value="F-box-like_dom_sf"/>
</dbReference>
<gene>
    <name evidence="2" type="ORF">INT45_011433</name>
</gene>
<protein>
    <recommendedName>
        <fullName evidence="1">F-box domain-containing protein</fullName>
    </recommendedName>
</protein>
<dbReference type="SUPFAM" id="SSF81383">
    <property type="entry name" value="F-box domain"/>
    <property type="match status" value="1"/>
</dbReference>
<dbReference type="Gene3D" id="1.20.1280.50">
    <property type="match status" value="1"/>
</dbReference>
<dbReference type="Proteomes" id="UP000646827">
    <property type="component" value="Unassembled WGS sequence"/>
</dbReference>
<dbReference type="CDD" id="cd09917">
    <property type="entry name" value="F-box_SF"/>
    <property type="match status" value="1"/>
</dbReference>
<evidence type="ECO:0000313" key="3">
    <source>
        <dbReference type="Proteomes" id="UP000646827"/>
    </source>
</evidence>
<dbReference type="OrthoDB" id="2258381at2759"/>
<reference evidence="2 3" key="1">
    <citation type="submission" date="2020-12" db="EMBL/GenBank/DDBJ databases">
        <title>Metabolic potential, ecology and presence of endohyphal bacteria is reflected in genomic diversity of Mucoromycotina.</title>
        <authorList>
            <person name="Muszewska A."/>
            <person name="Okrasinska A."/>
            <person name="Steczkiewicz K."/>
            <person name="Drgas O."/>
            <person name="Orlowska M."/>
            <person name="Perlinska-Lenart U."/>
            <person name="Aleksandrzak-Piekarczyk T."/>
            <person name="Szatraj K."/>
            <person name="Zielenkiewicz U."/>
            <person name="Pilsyk S."/>
            <person name="Malc E."/>
            <person name="Mieczkowski P."/>
            <person name="Kruszewska J.S."/>
            <person name="Biernat P."/>
            <person name="Pawlowska J."/>
        </authorList>
    </citation>
    <scope>NUCLEOTIDE SEQUENCE [LARGE SCALE GENOMIC DNA]</scope>
    <source>
        <strain evidence="2 3">CBS 142.35</strain>
    </source>
</reference>
<accession>A0A8H7SBU0</accession>
<dbReference type="InterPro" id="IPR032675">
    <property type="entry name" value="LRR_dom_sf"/>
</dbReference>
<dbReference type="AlphaFoldDB" id="A0A8H7SBU0"/>
<dbReference type="PANTHER" id="PTHR38926:SF5">
    <property type="entry name" value="F-BOX AND LEUCINE-RICH REPEAT PROTEIN 6"/>
    <property type="match status" value="1"/>
</dbReference>
<evidence type="ECO:0000259" key="1">
    <source>
        <dbReference type="PROSITE" id="PS50181"/>
    </source>
</evidence>
<organism evidence="2 3">
    <name type="scientific">Circinella minor</name>
    <dbReference type="NCBI Taxonomy" id="1195481"/>
    <lineage>
        <taxon>Eukaryota</taxon>
        <taxon>Fungi</taxon>
        <taxon>Fungi incertae sedis</taxon>
        <taxon>Mucoromycota</taxon>
        <taxon>Mucoromycotina</taxon>
        <taxon>Mucoromycetes</taxon>
        <taxon>Mucorales</taxon>
        <taxon>Lichtheimiaceae</taxon>
        <taxon>Circinella</taxon>
    </lineage>
</organism>